<keyword evidence="3" id="KW-0808">Transferase</keyword>
<dbReference type="GO" id="GO:0004674">
    <property type="term" value="F:protein serine/threonine kinase activity"/>
    <property type="evidence" value="ECO:0007669"/>
    <property type="project" value="UniProtKB-EC"/>
</dbReference>
<dbReference type="RefSeq" id="XP_041157973.1">
    <property type="nucleotide sequence ID" value="XM_041306961.1"/>
</dbReference>
<dbReference type="Proteomes" id="UP000719766">
    <property type="component" value="Unassembled WGS sequence"/>
</dbReference>
<proteinExistence type="predicted"/>
<dbReference type="Gene3D" id="1.10.510.10">
    <property type="entry name" value="Transferase(Phosphotransferase) domain 1"/>
    <property type="match status" value="1"/>
</dbReference>
<dbReference type="OrthoDB" id="5800476at2759"/>
<evidence type="ECO:0000256" key="1">
    <source>
        <dbReference type="ARBA" id="ARBA00012513"/>
    </source>
</evidence>
<dbReference type="AlphaFoldDB" id="A0A9P7ALS1"/>
<evidence type="ECO:0000313" key="3">
    <source>
        <dbReference type="EMBL" id="KAG1791063.1"/>
    </source>
</evidence>
<dbReference type="SMART" id="SM00220">
    <property type="entry name" value="S_TKc"/>
    <property type="match status" value="1"/>
</dbReference>
<sequence length="292" mass="32672">MNKVPVRVDGIFRLRDVLDSGSYAVVYSARNIITDDSVALKLETVVNDSSSVEREYHILKQLEGGLGIPRTLWFGRESETSWSLSCLEYIHSCNYVHGDIKPQNVLVGLRTLRHTTFIIDFGIMKTYWNTTTSDHVPFCHGRRLSGTPAFASINTHLGVKPGRHDDLESLTYMLIYLLCGSLPWLTSDDEKLPTSTILEHKAHATIADICHGIPVEFATFLIYTRSLAFAEDPDYNHLCSLLRGLCAALPTPATCRLDFNQPDDVVMHPPPLSDQHCVAEATSPHPPKAMRR</sequence>
<dbReference type="GO" id="GO:0005524">
    <property type="term" value="F:ATP binding"/>
    <property type="evidence" value="ECO:0007669"/>
    <property type="project" value="InterPro"/>
</dbReference>
<evidence type="ECO:0000313" key="4">
    <source>
        <dbReference type="Proteomes" id="UP000719766"/>
    </source>
</evidence>
<dbReference type="InterPro" id="IPR050235">
    <property type="entry name" value="CK1_Ser-Thr_kinase"/>
</dbReference>
<dbReference type="PANTHER" id="PTHR11909">
    <property type="entry name" value="CASEIN KINASE-RELATED"/>
    <property type="match status" value="1"/>
</dbReference>
<evidence type="ECO:0000259" key="2">
    <source>
        <dbReference type="PROSITE" id="PS50011"/>
    </source>
</evidence>
<dbReference type="Gene3D" id="3.30.200.20">
    <property type="entry name" value="Phosphorylase Kinase, domain 1"/>
    <property type="match status" value="1"/>
</dbReference>
<dbReference type="InterPro" id="IPR000719">
    <property type="entry name" value="Prot_kinase_dom"/>
</dbReference>
<dbReference type="SUPFAM" id="SSF56112">
    <property type="entry name" value="Protein kinase-like (PK-like)"/>
    <property type="match status" value="1"/>
</dbReference>
<dbReference type="Pfam" id="PF00069">
    <property type="entry name" value="Pkinase"/>
    <property type="match status" value="1"/>
</dbReference>
<dbReference type="InterPro" id="IPR008271">
    <property type="entry name" value="Ser/Thr_kinase_AS"/>
</dbReference>
<comment type="caution">
    <text evidence="3">The sequence shown here is derived from an EMBL/GenBank/DDBJ whole genome shotgun (WGS) entry which is preliminary data.</text>
</comment>
<accession>A0A9P7ALS1</accession>
<dbReference type="GeneID" id="64600725"/>
<dbReference type="PROSITE" id="PS00108">
    <property type="entry name" value="PROTEIN_KINASE_ST"/>
    <property type="match status" value="1"/>
</dbReference>
<dbReference type="EC" id="2.7.11.1" evidence="1"/>
<gene>
    <name evidence="3" type="ORF">HD556DRAFT_1445583</name>
</gene>
<reference evidence="3" key="1">
    <citation type="journal article" date="2020" name="New Phytol.">
        <title>Comparative genomics reveals dynamic genome evolution in host specialist ectomycorrhizal fungi.</title>
        <authorList>
            <person name="Lofgren L.A."/>
            <person name="Nguyen N.H."/>
            <person name="Vilgalys R."/>
            <person name="Ruytinx J."/>
            <person name="Liao H.L."/>
            <person name="Branco S."/>
            <person name="Kuo A."/>
            <person name="LaButti K."/>
            <person name="Lipzen A."/>
            <person name="Andreopoulos W."/>
            <person name="Pangilinan J."/>
            <person name="Riley R."/>
            <person name="Hundley H."/>
            <person name="Na H."/>
            <person name="Barry K."/>
            <person name="Grigoriev I.V."/>
            <person name="Stajich J.E."/>
            <person name="Kennedy P.G."/>
        </authorList>
    </citation>
    <scope>NUCLEOTIDE SEQUENCE</scope>
    <source>
        <strain evidence="3">S12</strain>
    </source>
</reference>
<name>A0A9P7ALS1_9AGAM</name>
<dbReference type="PROSITE" id="PS50011">
    <property type="entry name" value="PROTEIN_KINASE_DOM"/>
    <property type="match status" value="1"/>
</dbReference>
<protein>
    <recommendedName>
        <fullName evidence="1">non-specific serine/threonine protein kinase</fullName>
        <ecNumber evidence="1">2.7.11.1</ecNumber>
    </recommendedName>
</protein>
<dbReference type="EMBL" id="JABBWE010000045">
    <property type="protein sequence ID" value="KAG1791063.1"/>
    <property type="molecule type" value="Genomic_DNA"/>
</dbReference>
<keyword evidence="4" id="KW-1185">Reference proteome</keyword>
<organism evidence="3 4">
    <name type="scientific">Suillus plorans</name>
    <dbReference type="NCBI Taxonomy" id="116603"/>
    <lineage>
        <taxon>Eukaryota</taxon>
        <taxon>Fungi</taxon>
        <taxon>Dikarya</taxon>
        <taxon>Basidiomycota</taxon>
        <taxon>Agaricomycotina</taxon>
        <taxon>Agaricomycetes</taxon>
        <taxon>Agaricomycetidae</taxon>
        <taxon>Boletales</taxon>
        <taxon>Suillineae</taxon>
        <taxon>Suillaceae</taxon>
        <taxon>Suillus</taxon>
    </lineage>
</organism>
<keyword evidence="3" id="KW-0418">Kinase</keyword>
<dbReference type="InterPro" id="IPR011009">
    <property type="entry name" value="Kinase-like_dom_sf"/>
</dbReference>
<feature type="domain" description="Protein kinase" evidence="2">
    <location>
        <begin position="1"/>
        <end position="292"/>
    </location>
</feature>